<gene>
    <name evidence="9" type="primary">fbxo9</name>
</gene>
<dbReference type="GO" id="GO:0019005">
    <property type="term" value="C:SCF ubiquitin ligase complex"/>
    <property type="evidence" value="ECO:0007669"/>
    <property type="project" value="UniProtKB-UniRule"/>
</dbReference>
<dbReference type="CDD" id="cd22089">
    <property type="entry name" value="F-box_FBXO9"/>
    <property type="match status" value="1"/>
</dbReference>
<dbReference type="SUPFAM" id="SSF116846">
    <property type="entry name" value="MIT domain"/>
    <property type="match status" value="1"/>
</dbReference>
<keyword evidence="3 6" id="KW-0963">Cytoplasm</keyword>
<comment type="subcellular location">
    <subcellularLocation>
        <location evidence="1 6">Cytoplasm</location>
    </subcellularLocation>
</comment>
<keyword evidence="10" id="KW-1185">Reference proteome</keyword>
<evidence type="ECO:0000313" key="10">
    <source>
        <dbReference type="Proteomes" id="UP000472262"/>
    </source>
</evidence>
<dbReference type="FunFam" id="1.20.1280.50:FF:000012">
    <property type="entry name" value="F-box only protein 9"/>
    <property type="match status" value="1"/>
</dbReference>
<feature type="domain" description="F-box" evidence="8">
    <location>
        <begin position="144"/>
        <end position="195"/>
    </location>
</feature>
<keyword evidence="4 6" id="KW-0833">Ubl conjugation pathway</keyword>
<accession>A0A672K5C6</accession>
<comment type="function">
    <text evidence="6">Substrate recognition component of a SCF (SKP1-CUL1-F-box protein) E3 ubiquitin-protein ligase complex which mediates the ubiquitination and subsequent proteasomal degradation of target proteins and acts as a regulator of mTOR signaling.</text>
</comment>
<evidence type="ECO:0000256" key="6">
    <source>
        <dbReference type="RuleBase" id="RU369085"/>
    </source>
</evidence>
<comment type="pathway">
    <text evidence="2 6">Protein modification; protein ubiquitination.</text>
</comment>
<dbReference type="Gene3D" id="1.20.1280.50">
    <property type="match status" value="1"/>
</dbReference>
<evidence type="ECO:0000256" key="2">
    <source>
        <dbReference type="ARBA" id="ARBA00004906"/>
    </source>
</evidence>
<evidence type="ECO:0000256" key="3">
    <source>
        <dbReference type="ARBA" id="ARBA00022490"/>
    </source>
</evidence>
<feature type="signal peptide" evidence="7">
    <location>
        <begin position="1"/>
        <end position="17"/>
    </location>
</feature>
<sequence>FFFTFIFLSENLLELSAFRAKWMSELQPSSGGKKSVPKAADLKRRQEIAKEEKARELFLKAVEEEQSGAVYEAIKYYKSAMQLVPDIEFKINYSRTPDPDHGGSYLEDNENDRKIDDLLTYFQQQLTLCDGTMKLCEPETDTTQLHISALPFEVLMYIFRWVVSCDLDLRALEQLSLVCRGFYICARDPEIWRSACLRVWGRSCTKMLPFSSWREMFLEKPRVRFDGVYISKTSYIRQGEESLDGFYRAWHQVEYYRYLRFFPDGQVMMLTTPEDPLVTVPRLRSKNSRVDSIMFGHYRLSQDTDNQTKVYVVVSKRKEEKVAEYQRSRFCRRSPAPEAERAFHVGLQLSSGGRQRFNKLVWIHHSCRITYRSTGETVVTAFDVDKMYTPLLFARVKSYTAFSEHPL</sequence>
<evidence type="ECO:0000256" key="7">
    <source>
        <dbReference type="SAM" id="SignalP"/>
    </source>
</evidence>
<evidence type="ECO:0000256" key="1">
    <source>
        <dbReference type="ARBA" id="ARBA00004496"/>
    </source>
</evidence>
<evidence type="ECO:0000313" key="9">
    <source>
        <dbReference type="Ensembl" id="ENSSGRP00000004445.1"/>
    </source>
</evidence>
<proteinExistence type="predicted"/>
<dbReference type="UniPathway" id="UPA00143"/>
<feature type="chain" id="PRO_5025559713" description="F-box only protein" evidence="7">
    <location>
        <begin position="18"/>
        <end position="407"/>
    </location>
</feature>
<dbReference type="PROSITE" id="PS50181">
    <property type="entry name" value="FBOX"/>
    <property type="match status" value="1"/>
</dbReference>
<dbReference type="GO" id="GO:0016567">
    <property type="term" value="P:protein ubiquitination"/>
    <property type="evidence" value="ECO:0007669"/>
    <property type="project" value="UniProtKB-UniRule"/>
</dbReference>
<evidence type="ECO:0000256" key="5">
    <source>
        <dbReference type="ARBA" id="ARBA00022803"/>
    </source>
</evidence>
<keyword evidence="5" id="KW-0802">TPR repeat</keyword>
<reference evidence="9" key="2">
    <citation type="submission" date="2025-09" db="UniProtKB">
        <authorList>
            <consortium name="Ensembl"/>
        </authorList>
    </citation>
    <scope>IDENTIFICATION</scope>
</reference>
<dbReference type="GO" id="GO:0005737">
    <property type="term" value="C:cytoplasm"/>
    <property type="evidence" value="ECO:0007669"/>
    <property type="project" value="UniProtKB-SubCell"/>
</dbReference>
<evidence type="ECO:0000256" key="4">
    <source>
        <dbReference type="ARBA" id="ARBA00022786"/>
    </source>
</evidence>
<dbReference type="InterPro" id="IPR036047">
    <property type="entry name" value="F-box-like_dom_sf"/>
</dbReference>
<dbReference type="InterPro" id="IPR045464">
    <property type="entry name" value="Hrt3/FBXO9_C"/>
</dbReference>
<dbReference type="InterPro" id="IPR036181">
    <property type="entry name" value="MIT_dom_sf"/>
</dbReference>
<dbReference type="InterPro" id="IPR001810">
    <property type="entry name" value="F-box_dom"/>
</dbReference>
<protein>
    <recommendedName>
        <fullName evidence="6">F-box only protein</fullName>
    </recommendedName>
</protein>
<dbReference type="Pfam" id="PF12937">
    <property type="entry name" value="F-box-like"/>
    <property type="match status" value="1"/>
</dbReference>
<organism evidence="9 10">
    <name type="scientific">Sinocyclocheilus grahami</name>
    <name type="common">Dianchi golden-line fish</name>
    <name type="synonym">Barbus grahami</name>
    <dbReference type="NCBI Taxonomy" id="75366"/>
    <lineage>
        <taxon>Eukaryota</taxon>
        <taxon>Metazoa</taxon>
        <taxon>Chordata</taxon>
        <taxon>Craniata</taxon>
        <taxon>Vertebrata</taxon>
        <taxon>Euteleostomi</taxon>
        <taxon>Actinopterygii</taxon>
        <taxon>Neopterygii</taxon>
        <taxon>Teleostei</taxon>
        <taxon>Ostariophysi</taxon>
        <taxon>Cypriniformes</taxon>
        <taxon>Cyprinidae</taxon>
        <taxon>Cyprininae</taxon>
        <taxon>Sinocyclocheilus</taxon>
    </lineage>
</organism>
<comment type="subunit">
    <text evidence="6">Part of the SCF (SKP1-CUL1-F-box) E3 ubiquitin-protein ligase complex SCF(FBXO9).</text>
</comment>
<dbReference type="AlphaFoldDB" id="A0A672K5C6"/>
<name>A0A672K5C6_SINGR</name>
<reference evidence="9" key="1">
    <citation type="submission" date="2025-08" db="UniProtKB">
        <authorList>
            <consortium name="Ensembl"/>
        </authorList>
    </citation>
    <scope>IDENTIFICATION</scope>
</reference>
<dbReference type="Pfam" id="PF19270">
    <property type="entry name" value="FBO_C"/>
    <property type="match status" value="1"/>
</dbReference>
<dbReference type="GO" id="GO:0031146">
    <property type="term" value="P:SCF-dependent proteasomal ubiquitin-dependent protein catabolic process"/>
    <property type="evidence" value="ECO:0007669"/>
    <property type="project" value="UniProtKB-UniRule"/>
</dbReference>
<dbReference type="PANTHER" id="PTHR12874:SF29">
    <property type="entry name" value="F-BOX ONLY PROTEIN 9"/>
    <property type="match status" value="1"/>
</dbReference>
<keyword evidence="7" id="KW-0732">Signal</keyword>
<dbReference type="SUPFAM" id="SSF81383">
    <property type="entry name" value="F-box domain"/>
    <property type="match status" value="1"/>
</dbReference>
<dbReference type="PANTHER" id="PTHR12874">
    <property type="entry name" value="F-BOX ONLY PROTEIN 48-RELATED"/>
    <property type="match status" value="1"/>
</dbReference>
<evidence type="ECO:0000259" key="8">
    <source>
        <dbReference type="PROSITE" id="PS50181"/>
    </source>
</evidence>
<dbReference type="Ensembl" id="ENSSGRT00000004819.1">
    <property type="protein sequence ID" value="ENSSGRP00000004445.1"/>
    <property type="gene ID" value="ENSSGRG00000001616.1"/>
</dbReference>
<dbReference type="Proteomes" id="UP000472262">
    <property type="component" value="Unassembled WGS sequence"/>
</dbReference>